<dbReference type="InterPro" id="IPR000620">
    <property type="entry name" value="EamA_dom"/>
</dbReference>
<feature type="transmembrane region" description="Helical" evidence="5">
    <location>
        <begin position="271"/>
        <end position="287"/>
    </location>
</feature>
<feature type="transmembrane region" description="Helical" evidence="5">
    <location>
        <begin position="244"/>
        <end position="265"/>
    </location>
</feature>
<dbReference type="AlphaFoldDB" id="A0A2T6AQI1"/>
<dbReference type="InterPro" id="IPR050638">
    <property type="entry name" value="AA-Vitamin_Transporters"/>
</dbReference>
<dbReference type="EMBL" id="QBKN01000018">
    <property type="protein sequence ID" value="PTX46075.1"/>
    <property type="molecule type" value="Genomic_DNA"/>
</dbReference>
<keyword evidence="2 5" id="KW-0812">Transmembrane</keyword>
<feature type="domain" description="EamA" evidence="6">
    <location>
        <begin position="10"/>
        <end position="139"/>
    </location>
</feature>
<evidence type="ECO:0000256" key="2">
    <source>
        <dbReference type="ARBA" id="ARBA00022692"/>
    </source>
</evidence>
<organism evidence="7 8">
    <name type="scientific">Allosediminivita pacifica</name>
    <dbReference type="NCBI Taxonomy" id="1267769"/>
    <lineage>
        <taxon>Bacteria</taxon>
        <taxon>Pseudomonadati</taxon>
        <taxon>Pseudomonadota</taxon>
        <taxon>Alphaproteobacteria</taxon>
        <taxon>Rhodobacterales</taxon>
        <taxon>Paracoccaceae</taxon>
        <taxon>Allosediminivita</taxon>
    </lineage>
</organism>
<evidence type="ECO:0000256" key="1">
    <source>
        <dbReference type="ARBA" id="ARBA00004141"/>
    </source>
</evidence>
<name>A0A2T6AQI1_9RHOB</name>
<proteinExistence type="predicted"/>
<dbReference type="Pfam" id="PF00892">
    <property type="entry name" value="EamA"/>
    <property type="match status" value="2"/>
</dbReference>
<keyword evidence="8" id="KW-1185">Reference proteome</keyword>
<evidence type="ECO:0000256" key="3">
    <source>
        <dbReference type="ARBA" id="ARBA00022989"/>
    </source>
</evidence>
<gene>
    <name evidence="7" type="ORF">C8N44_11851</name>
</gene>
<evidence type="ECO:0000256" key="4">
    <source>
        <dbReference type="ARBA" id="ARBA00023136"/>
    </source>
</evidence>
<evidence type="ECO:0000313" key="7">
    <source>
        <dbReference type="EMBL" id="PTX46075.1"/>
    </source>
</evidence>
<keyword evidence="4 5" id="KW-0472">Membrane</keyword>
<feature type="transmembrane region" description="Helical" evidence="5">
    <location>
        <begin position="152"/>
        <end position="172"/>
    </location>
</feature>
<accession>A0A2T6AQI1</accession>
<dbReference type="OrthoDB" id="8688375at2"/>
<dbReference type="PANTHER" id="PTHR32322">
    <property type="entry name" value="INNER MEMBRANE TRANSPORTER"/>
    <property type="match status" value="1"/>
</dbReference>
<feature type="transmembrane region" description="Helical" evidence="5">
    <location>
        <begin position="184"/>
        <end position="207"/>
    </location>
</feature>
<reference evidence="7 8" key="1">
    <citation type="submission" date="2018-04" db="EMBL/GenBank/DDBJ databases">
        <title>Genomic Encyclopedia of Archaeal and Bacterial Type Strains, Phase II (KMG-II): from individual species to whole genera.</title>
        <authorList>
            <person name="Goeker M."/>
        </authorList>
    </citation>
    <scope>NUCLEOTIDE SEQUENCE [LARGE SCALE GENOMIC DNA]</scope>
    <source>
        <strain evidence="7 8">DSM 29329</strain>
    </source>
</reference>
<protein>
    <submittedName>
        <fullName evidence="7">EamA-like transporter family protein</fullName>
    </submittedName>
</protein>
<keyword evidence="3 5" id="KW-1133">Transmembrane helix</keyword>
<dbReference type="RefSeq" id="WP_107977460.1">
    <property type="nucleotide sequence ID" value="NZ_BMEZ01000019.1"/>
</dbReference>
<comment type="subcellular location">
    <subcellularLocation>
        <location evidence="1">Membrane</location>
        <topology evidence="1">Multi-pass membrane protein</topology>
    </subcellularLocation>
</comment>
<evidence type="ECO:0000256" key="5">
    <source>
        <dbReference type="SAM" id="Phobius"/>
    </source>
</evidence>
<comment type="caution">
    <text evidence="7">The sequence shown here is derived from an EMBL/GenBank/DDBJ whole genome shotgun (WGS) entry which is preliminary data.</text>
</comment>
<dbReference type="Proteomes" id="UP000244069">
    <property type="component" value="Unassembled WGS sequence"/>
</dbReference>
<feature type="transmembrane region" description="Helical" evidence="5">
    <location>
        <begin position="122"/>
        <end position="140"/>
    </location>
</feature>
<feature type="domain" description="EamA" evidence="6">
    <location>
        <begin position="153"/>
        <end position="287"/>
    </location>
</feature>
<dbReference type="InterPro" id="IPR037185">
    <property type="entry name" value="EmrE-like"/>
</dbReference>
<sequence length="307" mass="31608">MKGVLPFAALILIGAAWGGTQPLAKVAVSEGYRPFGILVWQNALVAVILAGITLLRGRSLRTDGVALRLYLLIAVIGTVLPGLASYSAAVHLPSGVLSMLLSSVPMLAFPVALALGIDVFGWRRLAGLSLGLAGVALLVMPETGATGVVPAVWVAVALLASACYAIEGNYVARFGTDGLDPLQLLAGASVVGMVLSLPLAIATGQFIDPRGAWTQPDTAIVASSLLHAAAYSGYVGLVGLAGSVFAVQVSYFVTLFGLAWAMLFLGEGYSGWFWGALALMLAGLALVQPRPAASLVPVRPMGQDARR</sequence>
<dbReference type="PANTHER" id="PTHR32322:SF9">
    <property type="entry name" value="AMINO-ACID METABOLITE EFFLUX PUMP-RELATED"/>
    <property type="match status" value="1"/>
</dbReference>
<dbReference type="GO" id="GO:0016020">
    <property type="term" value="C:membrane"/>
    <property type="evidence" value="ECO:0007669"/>
    <property type="project" value="UniProtKB-SubCell"/>
</dbReference>
<feature type="transmembrane region" description="Helical" evidence="5">
    <location>
        <begin position="219"/>
        <end position="237"/>
    </location>
</feature>
<feature type="transmembrane region" description="Helical" evidence="5">
    <location>
        <begin position="34"/>
        <end position="55"/>
    </location>
</feature>
<feature type="transmembrane region" description="Helical" evidence="5">
    <location>
        <begin position="67"/>
        <end position="89"/>
    </location>
</feature>
<feature type="transmembrane region" description="Helical" evidence="5">
    <location>
        <begin position="95"/>
        <end position="115"/>
    </location>
</feature>
<evidence type="ECO:0000313" key="8">
    <source>
        <dbReference type="Proteomes" id="UP000244069"/>
    </source>
</evidence>
<evidence type="ECO:0000259" key="6">
    <source>
        <dbReference type="Pfam" id="PF00892"/>
    </source>
</evidence>
<dbReference type="SUPFAM" id="SSF103481">
    <property type="entry name" value="Multidrug resistance efflux transporter EmrE"/>
    <property type="match status" value="2"/>
</dbReference>